<dbReference type="SUPFAM" id="SSF48371">
    <property type="entry name" value="ARM repeat"/>
    <property type="match status" value="1"/>
</dbReference>
<dbReference type="EMBL" id="JACEEZ010025386">
    <property type="protein sequence ID" value="KAG0701371.1"/>
    <property type="molecule type" value="Genomic_DNA"/>
</dbReference>
<comment type="caution">
    <text evidence="2">The sequence shown here is derived from an EMBL/GenBank/DDBJ whole genome shotgun (WGS) entry which is preliminary data.</text>
</comment>
<dbReference type="PANTHER" id="PTHR23312:SF8">
    <property type="entry name" value="ARMADILLO REPEAT-CONTAINING PROTEIN 5"/>
    <property type="match status" value="1"/>
</dbReference>
<evidence type="ECO:0000313" key="3">
    <source>
        <dbReference type="Proteomes" id="UP000770661"/>
    </source>
</evidence>
<dbReference type="OrthoDB" id="6355506at2759"/>
<gene>
    <name evidence="2" type="primary">Armc5</name>
    <name evidence="2" type="ORF">GWK47_025316</name>
</gene>
<dbReference type="InterPro" id="IPR016024">
    <property type="entry name" value="ARM-type_fold"/>
</dbReference>
<organism evidence="2 3">
    <name type="scientific">Chionoecetes opilio</name>
    <name type="common">Atlantic snow crab</name>
    <name type="synonym">Cancer opilio</name>
    <dbReference type="NCBI Taxonomy" id="41210"/>
    <lineage>
        <taxon>Eukaryota</taxon>
        <taxon>Metazoa</taxon>
        <taxon>Ecdysozoa</taxon>
        <taxon>Arthropoda</taxon>
        <taxon>Crustacea</taxon>
        <taxon>Multicrustacea</taxon>
        <taxon>Malacostraca</taxon>
        <taxon>Eumalacostraca</taxon>
        <taxon>Eucarida</taxon>
        <taxon>Decapoda</taxon>
        <taxon>Pleocyemata</taxon>
        <taxon>Brachyura</taxon>
        <taxon>Eubrachyura</taxon>
        <taxon>Majoidea</taxon>
        <taxon>Majidae</taxon>
        <taxon>Chionoecetes</taxon>
    </lineage>
</organism>
<accession>A0A8J8WLK9</accession>
<dbReference type="Gene3D" id="1.25.10.10">
    <property type="entry name" value="Leucine-rich Repeat Variant"/>
    <property type="match status" value="1"/>
</dbReference>
<evidence type="ECO:0000313" key="2">
    <source>
        <dbReference type="EMBL" id="KAG0701371.1"/>
    </source>
</evidence>
<dbReference type="InterPro" id="IPR000225">
    <property type="entry name" value="Armadillo"/>
</dbReference>
<dbReference type="PROSITE" id="PS50176">
    <property type="entry name" value="ARM_REPEAT"/>
    <property type="match status" value="1"/>
</dbReference>
<name>A0A8J8WLK9_CHIOP</name>
<dbReference type="AlphaFoldDB" id="A0A8J8WLK9"/>
<dbReference type="InterPro" id="IPR011989">
    <property type="entry name" value="ARM-like"/>
</dbReference>
<dbReference type="GO" id="GO:0009653">
    <property type="term" value="P:anatomical structure morphogenesis"/>
    <property type="evidence" value="ECO:0007669"/>
    <property type="project" value="TreeGrafter"/>
</dbReference>
<reference evidence="2" key="1">
    <citation type="submission" date="2020-07" db="EMBL/GenBank/DDBJ databases">
        <title>The High-quality genome of the commercially important snow crab, Chionoecetes opilio.</title>
        <authorList>
            <person name="Jeong J.-H."/>
            <person name="Ryu S."/>
        </authorList>
    </citation>
    <scope>NUCLEOTIDE SEQUENCE</scope>
    <source>
        <strain evidence="2">MADBK_172401_WGS</strain>
        <tissue evidence="2">Digestive gland</tissue>
    </source>
</reference>
<dbReference type="PANTHER" id="PTHR23312">
    <property type="entry name" value="ARMC5 ARMADILLO REPEAT-CONTAINING -RELATED"/>
    <property type="match status" value="1"/>
</dbReference>
<feature type="repeat" description="ARM" evidence="1">
    <location>
        <begin position="46"/>
        <end position="88"/>
    </location>
</feature>
<dbReference type="Proteomes" id="UP000770661">
    <property type="component" value="Unassembled WGS sequence"/>
</dbReference>
<proteinExistence type="predicted"/>
<evidence type="ECO:0000256" key="1">
    <source>
        <dbReference type="PROSITE-ProRule" id="PRU00259"/>
    </source>
</evidence>
<protein>
    <submittedName>
        <fullName evidence="2">Armadillo repeat-containing protein 5</fullName>
    </submittedName>
</protein>
<sequence>MDRQKAKILHDLLKSSSAERTCRGLREIKKRLLTNSENLRVFRSLGLIPQALKLIQRPNEDILNGALSILSSCCTHEDARSEVFNEGGVTHMVNVLKCAKLEPLQLRACRTLANQAQHRASCAALVRLGAVELVMGVLEACEEEETKVAGIRALSLVRATVKAIAHFSRISHPTCISQIMEGTDNMMVMSKLWEGGDAEVYEAVLRTILNTVHSCFSPTPHKRDALDAKVLDRLCTATAPSIIVAELQNRRVNAIEEEKLVLALCKFCEGSSECNNLAFGSFSEPPTFLGRAWMQLIDCGGVAMLVGLLLAHRTHPRLRPAILRAILGVEHNYSFRDTILKHLIGRQAPATISRAV</sequence>
<keyword evidence="3" id="KW-1185">Reference proteome</keyword>
<dbReference type="GO" id="GO:0005829">
    <property type="term" value="C:cytosol"/>
    <property type="evidence" value="ECO:0007669"/>
    <property type="project" value="TreeGrafter"/>
</dbReference>